<evidence type="ECO:0000256" key="1">
    <source>
        <dbReference type="SAM" id="MobiDB-lite"/>
    </source>
</evidence>
<gene>
    <name evidence="2" type="ORF">PCOR1329_LOCUS57721</name>
</gene>
<sequence length="238" mass="25746">MRLWVDPDSLHDDVADAPPTSTMHRQCVADASPMRRDPPSDPTCSGPVWVASARGRSPSGASAEGRPSFSVGPRPRGPACGAAGEVFFGGKHIMINIKANKYVENEYQGLAEVFKRLKMESTATVDDWKKHAGALSQACDKVRDDLKELGSTASKGKCTKAEDVALPQLFKRRSHQRSRPKDTIEGCAVVDDRKALTPTDCNCAAGDEAKGCKDAANDSDHVLQCAHLRRRDLDTTQS</sequence>
<evidence type="ECO:0000313" key="3">
    <source>
        <dbReference type="Proteomes" id="UP001189429"/>
    </source>
</evidence>
<comment type="caution">
    <text evidence="2">The sequence shown here is derived from an EMBL/GenBank/DDBJ whole genome shotgun (WGS) entry which is preliminary data.</text>
</comment>
<evidence type="ECO:0008006" key="4">
    <source>
        <dbReference type="Google" id="ProtNLM"/>
    </source>
</evidence>
<reference evidence="2" key="1">
    <citation type="submission" date="2023-10" db="EMBL/GenBank/DDBJ databases">
        <authorList>
            <person name="Chen Y."/>
            <person name="Shah S."/>
            <person name="Dougan E. K."/>
            <person name="Thang M."/>
            <person name="Chan C."/>
        </authorList>
    </citation>
    <scope>NUCLEOTIDE SEQUENCE [LARGE SCALE GENOMIC DNA]</scope>
</reference>
<feature type="compositionally biased region" description="Low complexity" evidence="1">
    <location>
        <begin position="51"/>
        <end position="66"/>
    </location>
</feature>
<protein>
    <recommendedName>
        <fullName evidence="4">Trypanosomal VSG domain containing protein</fullName>
    </recommendedName>
</protein>
<dbReference type="Proteomes" id="UP001189429">
    <property type="component" value="Unassembled WGS sequence"/>
</dbReference>
<name>A0ABN9VG77_9DINO</name>
<proteinExistence type="predicted"/>
<organism evidence="2 3">
    <name type="scientific">Prorocentrum cordatum</name>
    <dbReference type="NCBI Taxonomy" id="2364126"/>
    <lineage>
        <taxon>Eukaryota</taxon>
        <taxon>Sar</taxon>
        <taxon>Alveolata</taxon>
        <taxon>Dinophyceae</taxon>
        <taxon>Prorocentrales</taxon>
        <taxon>Prorocentraceae</taxon>
        <taxon>Prorocentrum</taxon>
    </lineage>
</organism>
<dbReference type="EMBL" id="CAUYUJ010017144">
    <property type="protein sequence ID" value="CAK0872179.1"/>
    <property type="molecule type" value="Genomic_DNA"/>
</dbReference>
<accession>A0ABN9VG77</accession>
<feature type="region of interest" description="Disordered" evidence="1">
    <location>
        <begin position="1"/>
        <end position="76"/>
    </location>
</feature>
<evidence type="ECO:0000313" key="2">
    <source>
        <dbReference type="EMBL" id="CAK0872179.1"/>
    </source>
</evidence>
<keyword evidence="3" id="KW-1185">Reference proteome</keyword>